<feature type="transmembrane region" description="Helical" evidence="1">
    <location>
        <begin position="6"/>
        <end position="26"/>
    </location>
</feature>
<name>A0A268NXJ0_SHOCL</name>
<dbReference type="AlphaFoldDB" id="A0A268NXJ0"/>
<evidence type="ECO:0000256" key="1">
    <source>
        <dbReference type="SAM" id="Phobius"/>
    </source>
</evidence>
<evidence type="ECO:0000313" key="2">
    <source>
        <dbReference type="EMBL" id="PAE87790.1"/>
    </source>
</evidence>
<evidence type="ECO:0000313" key="3">
    <source>
        <dbReference type="Proteomes" id="UP000216207"/>
    </source>
</evidence>
<protein>
    <submittedName>
        <fullName evidence="2">Uncharacterized protein</fullName>
    </submittedName>
</protein>
<comment type="caution">
    <text evidence="2">The sequence shown here is derived from an EMBL/GenBank/DDBJ whole genome shotgun (WGS) entry which is preliminary data.</text>
</comment>
<dbReference type="Proteomes" id="UP000216207">
    <property type="component" value="Unassembled WGS sequence"/>
</dbReference>
<dbReference type="EMBL" id="NPCC01000029">
    <property type="protein sequence ID" value="PAE87790.1"/>
    <property type="molecule type" value="Genomic_DNA"/>
</dbReference>
<feature type="transmembrane region" description="Helical" evidence="1">
    <location>
        <begin position="38"/>
        <end position="56"/>
    </location>
</feature>
<accession>A0A268NXJ0</accession>
<dbReference type="RefSeq" id="WP_095327028.1">
    <property type="nucleotide sequence ID" value="NZ_NPCC01000029.1"/>
</dbReference>
<keyword evidence="1" id="KW-0812">Transmembrane</keyword>
<proteinExistence type="predicted"/>
<reference evidence="2 3" key="1">
    <citation type="submission" date="2017-07" db="EMBL/GenBank/DDBJ databases">
        <title>Isolation and whole genome analysis of endospore-forming bacteria from heroin.</title>
        <authorList>
            <person name="Kalinowski J."/>
            <person name="Ahrens B."/>
            <person name="Al-Dilaimi A."/>
            <person name="Winkler A."/>
            <person name="Wibberg D."/>
            <person name="Schleenbecker U."/>
            <person name="Ruckert C."/>
            <person name="Wolfel R."/>
            <person name="Grass G."/>
        </authorList>
    </citation>
    <scope>NUCLEOTIDE SEQUENCE [LARGE SCALE GENOMIC DNA]</scope>
    <source>
        <strain evidence="2 3">7539</strain>
    </source>
</reference>
<sequence length="141" mass="16129">MEPFLIISIICSIGVLIFISLGLMALNVTEPYADKARVGAIIGFVIAIVPLLYFLIHNAFNEDNRISLISDHIYEDRELNEKDVISYLFTEYGLTKDEYVLDKQPTGSDDYIYTVKSNEKDYELYVVDGEIIGSKELYDRE</sequence>
<keyword evidence="1" id="KW-1133">Transmembrane helix</keyword>
<keyword evidence="1" id="KW-0472">Membrane</keyword>
<gene>
    <name evidence="2" type="ORF">CHH72_16810</name>
</gene>
<organism evidence="2 3">
    <name type="scientific">Shouchella clausii</name>
    <name type="common">Alkalihalobacillus clausii</name>
    <dbReference type="NCBI Taxonomy" id="79880"/>
    <lineage>
        <taxon>Bacteria</taxon>
        <taxon>Bacillati</taxon>
        <taxon>Bacillota</taxon>
        <taxon>Bacilli</taxon>
        <taxon>Bacillales</taxon>
        <taxon>Bacillaceae</taxon>
        <taxon>Shouchella</taxon>
    </lineage>
</organism>